<dbReference type="PATRIC" id="fig|595434.4.peg.1652"/>
<keyword evidence="1" id="KW-0472">Membrane</keyword>
<dbReference type="STRING" id="595434.RISK_001733"/>
<evidence type="ECO:0000313" key="2">
    <source>
        <dbReference type="EMBL" id="KLU06522.1"/>
    </source>
</evidence>
<accession>A0A0J1BJ26</accession>
<reference evidence="2" key="1">
    <citation type="submission" date="2015-05" db="EMBL/GenBank/DDBJ databases">
        <title>Permanent draft genome of Rhodopirellula islandicus K833.</title>
        <authorList>
            <person name="Kizina J."/>
            <person name="Richter M."/>
            <person name="Glockner F.O."/>
            <person name="Harder J."/>
        </authorList>
    </citation>
    <scope>NUCLEOTIDE SEQUENCE [LARGE SCALE GENOMIC DNA]</scope>
    <source>
        <strain evidence="2">K833</strain>
    </source>
</reference>
<keyword evidence="3" id="KW-1185">Reference proteome</keyword>
<dbReference type="EMBL" id="LECT01000015">
    <property type="protein sequence ID" value="KLU06522.1"/>
    <property type="molecule type" value="Genomic_DNA"/>
</dbReference>
<gene>
    <name evidence="2" type="ORF">RISK_001733</name>
</gene>
<organism evidence="2 3">
    <name type="scientific">Rhodopirellula islandica</name>
    <dbReference type="NCBI Taxonomy" id="595434"/>
    <lineage>
        <taxon>Bacteria</taxon>
        <taxon>Pseudomonadati</taxon>
        <taxon>Planctomycetota</taxon>
        <taxon>Planctomycetia</taxon>
        <taxon>Pirellulales</taxon>
        <taxon>Pirellulaceae</taxon>
        <taxon>Rhodopirellula</taxon>
    </lineage>
</organism>
<keyword evidence="1" id="KW-1133">Transmembrane helix</keyword>
<dbReference type="Proteomes" id="UP000036367">
    <property type="component" value="Unassembled WGS sequence"/>
</dbReference>
<evidence type="ECO:0000256" key="1">
    <source>
        <dbReference type="SAM" id="Phobius"/>
    </source>
</evidence>
<comment type="caution">
    <text evidence="2">The sequence shown here is derived from an EMBL/GenBank/DDBJ whole genome shotgun (WGS) entry which is preliminary data.</text>
</comment>
<keyword evidence="1 2" id="KW-0812">Transmembrane</keyword>
<protein>
    <submittedName>
        <fullName evidence="2">Transmembrane protein</fullName>
    </submittedName>
</protein>
<name>A0A0J1BJ26_RHOIS</name>
<proteinExistence type="predicted"/>
<sequence length="60" mass="6800">MQVQWKSWLPLIPHLSNLPLGIERMNYPLIPADAAAHVWQLACCGVTLLFAMLSWMIGPR</sequence>
<evidence type="ECO:0000313" key="3">
    <source>
        <dbReference type="Proteomes" id="UP000036367"/>
    </source>
</evidence>
<dbReference type="AlphaFoldDB" id="A0A0J1BJ26"/>
<feature type="transmembrane region" description="Helical" evidence="1">
    <location>
        <begin position="38"/>
        <end position="58"/>
    </location>
</feature>